<organism evidence="2 3">
    <name type="scientific">Polynucleobacter paneuropaeus</name>
    <dbReference type="NCBI Taxonomy" id="2527775"/>
    <lineage>
        <taxon>Bacteria</taxon>
        <taxon>Pseudomonadati</taxon>
        <taxon>Pseudomonadota</taxon>
        <taxon>Betaproteobacteria</taxon>
        <taxon>Burkholderiales</taxon>
        <taxon>Burkholderiaceae</taxon>
        <taxon>Polynucleobacter</taxon>
    </lineage>
</organism>
<name>A0AAE2YKE2_9BURK</name>
<dbReference type="AlphaFoldDB" id="A0AAE2YKE2"/>
<accession>A0AAE2YKE2</accession>
<reference evidence="2" key="1">
    <citation type="journal article" date="2021" name="Genome Biol. Evol.">
        <title>Continental-Scale Gene Flow Prevents Allopatric Divergence of Pelagic Freshwater Bacteria.</title>
        <authorList>
            <person name="Hoetzinger M."/>
            <person name="Pitt A."/>
            <person name="Huemer A."/>
            <person name="Hahn M.W."/>
        </authorList>
    </citation>
    <scope>NUCLEOTIDE SEQUENCE</scope>
    <source>
        <strain evidence="2">AP-YLGG-20-G6</strain>
    </source>
</reference>
<feature type="compositionally biased region" description="Basic residues" evidence="1">
    <location>
        <begin position="28"/>
        <end position="42"/>
    </location>
</feature>
<dbReference type="EMBL" id="JAANGI010000001">
    <property type="protein sequence ID" value="MBT8591146.1"/>
    <property type="molecule type" value="Genomic_DNA"/>
</dbReference>
<evidence type="ECO:0000256" key="1">
    <source>
        <dbReference type="SAM" id="MobiDB-lite"/>
    </source>
</evidence>
<proteinExistence type="predicted"/>
<feature type="region of interest" description="Disordered" evidence="1">
    <location>
        <begin position="1"/>
        <end position="42"/>
    </location>
</feature>
<comment type="caution">
    <text evidence="2">The sequence shown here is derived from an EMBL/GenBank/DDBJ whole genome shotgun (WGS) entry which is preliminary data.</text>
</comment>
<gene>
    <name evidence="2" type="ORF">G6693_04315</name>
</gene>
<evidence type="ECO:0000313" key="3">
    <source>
        <dbReference type="Proteomes" id="UP000762271"/>
    </source>
</evidence>
<dbReference type="Proteomes" id="UP000762271">
    <property type="component" value="Unassembled WGS sequence"/>
</dbReference>
<sequence>MPLRNSPSQIRDLDDLSQLSNIVTDKRRGQRSLAKKSRRNRHYEKQFIRNTLMRAPINASEELIEL</sequence>
<protein>
    <submittedName>
        <fullName evidence="2">Uncharacterized protein</fullName>
    </submittedName>
</protein>
<evidence type="ECO:0000313" key="2">
    <source>
        <dbReference type="EMBL" id="MBT8591146.1"/>
    </source>
</evidence>